<reference evidence="3" key="1">
    <citation type="submission" date="2007-10" db="EMBL/GenBank/DDBJ databases">
        <title>Complete genome of Alkaliphilus oremlandii OhILAs.</title>
        <authorList>
            <person name="Copeland A."/>
            <person name="Lucas S."/>
            <person name="Lapidus A."/>
            <person name="Barry K."/>
            <person name="Detter J.C."/>
            <person name="Glavina del Rio T."/>
            <person name="Hammon N."/>
            <person name="Israni S."/>
            <person name="Dalin E."/>
            <person name="Tice H."/>
            <person name="Pitluck S."/>
            <person name="Chain P."/>
            <person name="Malfatti S."/>
            <person name="Shin M."/>
            <person name="Vergez L."/>
            <person name="Schmutz J."/>
            <person name="Larimer F."/>
            <person name="Land M."/>
            <person name="Hauser L."/>
            <person name="Kyrpides N."/>
            <person name="Mikhailova N."/>
            <person name="Stolz J.F."/>
            <person name="Dawson A."/>
            <person name="Fisher E."/>
            <person name="Crable B."/>
            <person name="Perera E."/>
            <person name="Lisak J."/>
            <person name="Ranganathan M."/>
            <person name="Basu P."/>
            <person name="Richardson P."/>
        </authorList>
    </citation>
    <scope>NUCLEOTIDE SEQUENCE [LARGE SCALE GENOMIC DNA]</scope>
    <source>
        <strain evidence="3">OhILAs</strain>
    </source>
</reference>
<evidence type="ECO:0000313" key="3">
    <source>
        <dbReference type="Proteomes" id="UP000000269"/>
    </source>
</evidence>
<protein>
    <recommendedName>
        <fullName evidence="4">Lipoprotein</fullName>
    </recommendedName>
</protein>
<dbReference type="KEGG" id="aoe:Clos_1802"/>
<organism evidence="2 3">
    <name type="scientific">Alkaliphilus oremlandii (strain OhILAs)</name>
    <name type="common">Clostridium oremlandii (strain OhILAs)</name>
    <dbReference type="NCBI Taxonomy" id="350688"/>
    <lineage>
        <taxon>Bacteria</taxon>
        <taxon>Bacillati</taxon>
        <taxon>Bacillota</taxon>
        <taxon>Clostridia</taxon>
        <taxon>Peptostreptococcales</taxon>
        <taxon>Natronincolaceae</taxon>
        <taxon>Alkaliphilus</taxon>
    </lineage>
</organism>
<sequence length="260" mass="29881">MKKILILMIGAILILSGCSHPENNNKTLLVATILENNGSYLVVEPIKGSVELNSADKIKVSIGNNTVLESKDKKISVEDIEIGHKVEILYDGTIAESYPAQINKCYSVQILDYNVFTTEDENFLVKTYINKLEFKEKEEISMYSTIEYIGEKDSITIWSGEPYFHYEIYDGKEYFSEGMTQDILKQTVLNKGEIYTIPFSKSGGYSEEDPKADFWKQYYSEKELKLPKGKYFFTAYTDFSLNKEQVENIMLKIEFEVNVN</sequence>
<dbReference type="OrthoDB" id="1954517at2"/>
<dbReference type="EMBL" id="CP000853">
    <property type="protein sequence ID" value="ABW19342.1"/>
    <property type="molecule type" value="Genomic_DNA"/>
</dbReference>
<accession>A8MHR0</accession>
<evidence type="ECO:0000313" key="2">
    <source>
        <dbReference type="EMBL" id="ABW19342.1"/>
    </source>
</evidence>
<dbReference type="Pfam" id="PF11518">
    <property type="entry name" value="DUF3221"/>
    <property type="match status" value="1"/>
</dbReference>
<keyword evidence="3" id="KW-1185">Reference proteome</keyword>
<name>A8MHR0_ALKOO</name>
<gene>
    <name evidence="2" type="ordered locus">Clos_1802</name>
</gene>
<evidence type="ECO:0000256" key="1">
    <source>
        <dbReference type="SAM" id="SignalP"/>
    </source>
</evidence>
<dbReference type="PROSITE" id="PS51257">
    <property type="entry name" value="PROKAR_LIPOPROTEIN"/>
    <property type="match status" value="1"/>
</dbReference>
<keyword evidence="1" id="KW-0732">Signal</keyword>
<dbReference type="HOGENOM" id="CLU_1068073_0_0_9"/>
<feature type="chain" id="PRO_5002726684" description="Lipoprotein" evidence="1">
    <location>
        <begin position="22"/>
        <end position="260"/>
    </location>
</feature>
<dbReference type="STRING" id="350688.Clos_1802"/>
<dbReference type="eggNOG" id="ENOG5033JA8">
    <property type="taxonomic scope" value="Bacteria"/>
</dbReference>
<evidence type="ECO:0008006" key="4">
    <source>
        <dbReference type="Google" id="ProtNLM"/>
    </source>
</evidence>
<dbReference type="AlphaFoldDB" id="A8MHR0"/>
<feature type="signal peptide" evidence="1">
    <location>
        <begin position="1"/>
        <end position="21"/>
    </location>
</feature>
<dbReference type="RefSeq" id="WP_012159654.1">
    <property type="nucleotide sequence ID" value="NC_009922.1"/>
</dbReference>
<proteinExistence type="predicted"/>
<dbReference type="Proteomes" id="UP000000269">
    <property type="component" value="Chromosome"/>
</dbReference>
<dbReference type="InterPro" id="IPR021598">
    <property type="entry name" value="DUF3221"/>
</dbReference>